<dbReference type="InterPro" id="IPR013216">
    <property type="entry name" value="Methyltransf_11"/>
</dbReference>
<dbReference type="PANTHER" id="PTHR43685:SF2">
    <property type="entry name" value="GLYCOSYLTRANSFERASE 2-LIKE DOMAIN-CONTAINING PROTEIN"/>
    <property type="match status" value="1"/>
</dbReference>
<dbReference type="PANTHER" id="PTHR43685">
    <property type="entry name" value="GLYCOSYLTRANSFERASE"/>
    <property type="match status" value="1"/>
</dbReference>
<reference evidence="3 4" key="1">
    <citation type="submission" date="2019-07" db="EMBL/GenBank/DDBJ databases">
        <title>Whole genome shotgun sequence of Cellulomonas terrae NBRC 100819.</title>
        <authorList>
            <person name="Hosoyama A."/>
            <person name="Uohara A."/>
            <person name="Ohji S."/>
            <person name="Ichikawa N."/>
        </authorList>
    </citation>
    <scope>NUCLEOTIDE SEQUENCE [LARGE SCALE GENOMIC DNA]</scope>
    <source>
        <strain evidence="3 4">NBRC 100819</strain>
    </source>
</reference>
<dbReference type="InterPro" id="IPR001173">
    <property type="entry name" value="Glyco_trans_2-like"/>
</dbReference>
<proteinExistence type="predicted"/>
<accession>A0A511JQ23</accession>
<dbReference type="Gene3D" id="3.40.50.150">
    <property type="entry name" value="Vaccinia Virus protein VP39"/>
    <property type="match status" value="2"/>
</dbReference>
<dbReference type="Pfam" id="PF13489">
    <property type="entry name" value="Methyltransf_23"/>
    <property type="match status" value="1"/>
</dbReference>
<dbReference type="Pfam" id="PF08241">
    <property type="entry name" value="Methyltransf_11"/>
    <property type="match status" value="1"/>
</dbReference>
<dbReference type="Proteomes" id="UP000321049">
    <property type="component" value="Unassembled WGS sequence"/>
</dbReference>
<dbReference type="GO" id="GO:0008757">
    <property type="term" value="F:S-adenosylmethionine-dependent methyltransferase activity"/>
    <property type="evidence" value="ECO:0007669"/>
    <property type="project" value="InterPro"/>
</dbReference>
<keyword evidence="4" id="KW-1185">Reference proteome</keyword>
<dbReference type="InterPro" id="IPR029044">
    <property type="entry name" value="Nucleotide-diphossugar_trans"/>
</dbReference>
<dbReference type="EMBL" id="BJWH01000026">
    <property type="protein sequence ID" value="GEM00077.1"/>
    <property type="molecule type" value="Genomic_DNA"/>
</dbReference>
<evidence type="ECO:0000259" key="1">
    <source>
        <dbReference type="Pfam" id="PF00535"/>
    </source>
</evidence>
<dbReference type="Gene3D" id="3.90.550.10">
    <property type="entry name" value="Spore Coat Polysaccharide Biosynthesis Protein SpsA, Chain A"/>
    <property type="match status" value="1"/>
</dbReference>
<organism evidence="3 4">
    <name type="scientific">Cellulomonas terrae</name>
    <dbReference type="NCBI Taxonomy" id="311234"/>
    <lineage>
        <taxon>Bacteria</taxon>
        <taxon>Bacillati</taxon>
        <taxon>Actinomycetota</taxon>
        <taxon>Actinomycetes</taxon>
        <taxon>Micrococcales</taxon>
        <taxon>Cellulomonadaceae</taxon>
        <taxon>Cellulomonas</taxon>
    </lineage>
</organism>
<comment type="caution">
    <text evidence="3">The sequence shown here is derived from an EMBL/GenBank/DDBJ whole genome shotgun (WGS) entry which is preliminary data.</text>
</comment>
<dbReference type="AlphaFoldDB" id="A0A511JQ23"/>
<feature type="domain" description="Glycosyltransferase 2-like" evidence="1">
    <location>
        <begin position="859"/>
        <end position="1021"/>
    </location>
</feature>
<dbReference type="InterPro" id="IPR050834">
    <property type="entry name" value="Glycosyltransf_2"/>
</dbReference>
<dbReference type="InterPro" id="IPR029063">
    <property type="entry name" value="SAM-dependent_MTases_sf"/>
</dbReference>
<feature type="domain" description="Methyltransferase type 11" evidence="2">
    <location>
        <begin position="653"/>
        <end position="721"/>
    </location>
</feature>
<sequence>MIRCEACGSVGLVDEARDTSPDDWSVDNYLEGGVGLGVIAATLTAVPPERVHRFLDVGCNYGFSLDLGRFAFGWDVLGVEPSMAAARGSLELGVPILQEYLTDETPIDQPFDLVLASEVIEHVQDPLLFAQMLRRRLTPSGTLLLTTPAAEIVSPVEPQAEVLSALSPWYHTVLASRQGLHDLLVRAGFAVVDVVRERGSLLALASNDPATTAPRWERGTTPSFLEHYYAARAQSGEPGSALTGGMAVRWLRALTSRGAFVEAEDAIAVVASAFRARHGIDLDDPDGVRAALAVDAPATSHLAGAAFAVGMTCLLHRSDDERAGQYFQLTTAAVDAWEAQHSPLDLDSVDLRFQAAGHRAIALARTRPEQGASLALELAEHVDTSTDAGKDKVAAVQCRVLVEIVARGGLEEAGVLVDVVADAAPRLVHRDPTARVAALDALFSLGIRSLNTGDPVSARRWFTHTALAAEDQPADDVHAATLAASARHHVELAVAQGAVDEPTLDLQPSGVPHHGIDVYWCDPSGVYLEGWAHAGAVEVSGVTVSVGEVSVPADRRPRPDLLNHWPDLPDVMRAGFAAYVPSSPHAPVTLRVHTPRGDHVVPLDLPAHTLPLLPGDDERADEVLKRWVAQAPPGPVLALGFRADSPEVLAARLASLGGRDVVTVDIHPGLGVDVVADVHRLADAVPHDHFAAVVSASLLEHVAAPWLVAAQISRVLVPGGLSIHIVPWTWPTHAAPNDFWRMSDEGLRQLFGPVTGFEPIGSGFFGPAAVVPSSAWRADSITMPALGGHSGAWIAARKVDDSASGVDWPLDVEGSAELARRYPTAGLAPAVRPLPTVGEPQPVEIAPARISPVVPGVTAIVPVYNGADYVEAALRSIVGQELLPAEIIVVDDGSSDASAAVAEAFESPVPLKVVRKENGGQSAARNTAAALAGGELLAFLDQDDLWHPRHLTRLVRAYKRAPDVGWAYTDFDEIDYLGRTVTHSYIETAGLQHPHRNLIELLSADLMVIPSASLIRATAFQQVGGFDEQLVGYEDDDLFVRIFRAGWRSTFVREPLTKFRIHSTSSSAGARFRQSRLRFLAKLAEDVPDDPRMHRYYVRDLVAPRMFQITLADYALALRTGDHDLAREIAGTLRGVATYGRMSARRRRGLKVLEHPRAVQAALGINRRLPEPLRRPVNPSMLL</sequence>
<evidence type="ECO:0008006" key="5">
    <source>
        <dbReference type="Google" id="ProtNLM"/>
    </source>
</evidence>
<dbReference type="Pfam" id="PF00535">
    <property type="entry name" value="Glycos_transf_2"/>
    <property type="match status" value="1"/>
</dbReference>
<dbReference type="SUPFAM" id="SSF53335">
    <property type="entry name" value="S-adenosyl-L-methionine-dependent methyltransferases"/>
    <property type="match status" value="2"/>
</dbReference>
<dbReference type="CDD" id="cd02440">
    <property type="entry name" value="AdoMet_MTases"/>
    <property type="match status" value="1"/>
</dbReference>
<protein>
    <recommendedName>
        <fullName evidence="5">Glycosyltransferase 2-like domain-containing protein</fullName>
    </recommendedName>
</protein>
<evidence type="ECO:0000313" key="3">
    <source>
        <dbReference type="EMBL" id="GEM00077.1"/>
    </source>
</evidence>
<dbReference type="SUPFAM" id="SSF53448">
    <property type="entry name" value="Nucleotide-diphospho-sugar transferases"/>
    <property type="match status" value="1"/>
</dbReference>
<evidence type="ECO:0000259" key="2">
    <source>
        <dbReference type="Pfam" id="PF08241"/>
    </source>
</evidence>
<gene>
    <name evidence="3" type="ORF">CTE05_36230</name>
</gene>
<name>A0A511JQ23_9CELL</name>
<evidence type="ECO:0000313" key="4">
    <source>
        <dbReference type="Proteomes" id="UP000321049"/>
    </source>
</evidence>
<dbReference type="CDD" id="cd00761">
    <property type="entry name" value="Glyco_tranf_GTA_type"/>
    <property type="match status" value="1"/>
</dbReference>